<accession>A0A4R1L729</accession>
<dbReference type="Gene3D" id="3.90.1490.10">
    <property type="entry name" value="putative n-type atp pyrophosphatase, domain 2"/>
    <property type="match status" value="1"/>
</dbReference>
<reference evidence="2 3" key="1">
    <citation type="submission" date="2019-03" db="EMBL/GenBank/DDBJ databases">
        <title>Genomic Encyclopedia of Type Strains, Phase IV (KMG-IV): sequencing the most valuable type-strain genomes for metagenomic binning, comparative biology and taxonomic classification.</title>
        <authorList>
            <person name="Goeker M."/>
        </authorList>
    </citation>
    <scope>NUCLEOTIDE SEQUENCE [LARGE SCALE GENOMIC DNA]</scope>
    <source>
        <strain evidence="2 3">DSM 103428</strain>
    </source>
</reference>
<dbReference type="Gene3D" id="3.40.50.620">
    <property type="entry name" value="HUPs"/>
    <property type="match status" value="1"/>
</dbReference>
<comment type="caution">
    <text evidence="2">The sequence shown here is derived from an EMBL/GenBank/DDBJ whole genome shotgun (WGS) entry which is preliminary data.</text>
</comment>
<feature type="domain" description="Diphthamide synthase" evidence="1">
    <location>
        <begin position="3"/>
        <end position="218"/>
    </location>
</feature>
<dbReference type="SUPFAM" id="SSF52402">
    <property type="entry name" value="Adenine nucleotide alpha hydrolases-like"/>
    <property type="match status" value="1"/>
</dbReference>
<proteinExistence type="predicted"/>
<evidence type="ECO:0000313" key="2">
    <source>
        <dbReference type="EMBL" id="TCK72099.1"/>
    </source>
</evidence>
<dbReference type="InterPro" id="IPR002761">
    <property type="entry name" value="Diphthami_syn_dom"/>
</dbReference>
<name>A0A4R1L729_9BACT</name>
<gene>
    <name evidence="2" type="ORF">C7378_2732</name>
</gene>
<evidence type="ECO:0000259" key="1">
    <source>
        <dbReference type="Pfam" id="PF01902"/>
    </source>
</evidence>
<dbReference type="InterPro" id="IPR014729">
    <property type="entry name" value="Rossmann-like_a/b/a_fold"/>
</dbReference>
<dbReference type="Pfam" id="PF01902">
    <property type="entry name" value="Diphthami_syn_2"/>
    <property type="match status" value="1"/>
</dbReference>
<evidence type="ECO:0000313" key="3">
    <source>
        <dbReference type="Proteomes" id="UP000295210"/>
    </source>
</evidence>
<dbReference type="AlphaFoldDB" id="A0A4R1L729"/>
<dbReference type="RefSeq" id="WP_131997670.1">
    <property type="nucleotide sequence ID" value="NZ_SMGK01000004.1"/>
</dbReference>
<dbReference type="EMBL" id="SMGK01000004">
    <property type="protein sequence ID" value="TCK72099.1"/>
    <property type="molecule type" value="Genomic_DNA"/>
</dbReference>
<dbReference type="OrthoDB" id="3572539at2"/>
<keyword evidence="3" id="KW-1185">Reference proteome</keyword>
<sequence length="220" mass="24347">MKRALVSWSSGKDSAWALHLLRQAGDYEIAGLLTTLNSAFDRVAMHSTRRELLEAQAAAAGLPLWKVPLPWPCSNEAYEGAMRQACQRAKGEGIEAIAFGDLFLEDIRRYREERLADTGLTPLFPVWGLETRKLAEAMIEAGLKTRIVCVDPKKLSPSFAGREFDHSLLADLPSEVDPCGENGEFHTATYAGPMFMHPIPVENGEIVEREGFVFADLKLS</sequence>
<organism evidence="2 3">
    <name type="scientific">Acidipila rosea</name>
    <dbReference type="NCBI Taxonomy" id="768535"/>
    <lineage>
        <taxon>Bacteria</taxon>
        <taxon>Pseudomonadati</taxon>
        <taxon>Acidobacteriota</taxon>
        <taxon>Terriglobia</taxon>
        <taxon>Terriglobales</taxon>
        <taxon>Acidobacteriaceae</taxon>
        <taxon>Acidipila</taxon>
    </lineage>
</organism>
<protein>
    <submittedName>
        <fullName evidence="2">Uncharacterized protein (TIGR00290 family)</fullName>
    </submittedName>
</protein>
<dbReference type="Proteomes" id="UP000295210">
    <property type="component" value="Unassembled WGS sequence"/>
</dbReference>